<accession>A0AAD5PTW7</accession>
<evidence type="ECO:0000256" key="1">
    <source>
        <dbReference type="SAM" id="MobiDB-lite"/>
    </source>
</evidence>
<evidence type="ECO:0000313" key="2">
    <source>
        <dbReference type="EMBL" id="KAI9559831.1"/>
    </source>
</evidence>
<feature type="compositionally biased region" description="Polar residues" evidence="1">
    <location>
        <begin position="17"/>
        <end position="39"/>
    </location>
</feature>
<dbReference type="AlphaFoldDB" id="A0AAD5PTW7"/>
<feature type="compositionally biased region" description="Polar residues" evidence="1">
    <location>
        <begin position="122"/>
        <end position="136"/>
    </location>
</feature>
<feature type="region of interest" description="Disordered" evidence="1">
    <location>
        <begin position="55"/>
        <end position="136"/>
    </location>
</feature>
<protein>
    <submittedName>
        <fullName evidence="2">Uncharacterized protein</fullName>
    </submittedName>
</protein>
<evidence type="ECO:0000313" key="3">
    <source>
        <dbReference type="Proteomes" id="UP000820818"/>
    </source>
</evidence>
<gene>
    <name evidence="2" type="ORF">GHT06_013838</name>
</gene>
<keyword evidence="3" id="KW-1185">Reference proteome</keyword>
<feature type="region of interest" description="Disordered" evidence="1">
    <location>
        <begin position="1"/>
        <end position="39"/>
    </location>
</feature>
<dbReference type="Proteomes" id="UP000820818">
    <property type="component" value="Linkage Group LG4"/>
</dbReference>
<feature type="compositionally biased region" description="Pro residues" evidence="1">
    <location>
        <begin position="72"/>
        <end position="85"/>
    </location>
</feature>
<dbReference type="EMBL" id="WJBH02000004">
    <property type="protein sequence ID" value="KAI9559831.1"/>
    <property type="molecule type" value="Genomic_DNA"/>
</dbReference>
<name>A0AAD5PTW7_9CRUS</name>
<proteinExistence type="predicted"/>
<comment type="caution">
    <text evidence="2">The sequence shown here is derived from an EMBL/GenBank/DDBJ whole genome shotgun (WGS) entry which is preliminary data.</text>
</comment>
<sequence>MTTSLRQPPVPRPRQCWKQSQTTPPTLDRPSNPTDSRIQLSNDDMYRFLGKQFCPPRASTSADRKSIIHPVPAVPAPMKAPPKPPRSINSTNVGKPPVPLPRTTFLAIRTPPKLPTRPPFVKQSNIPSTVNERNLN</sequence>
<reference evidence="2 3" key="1">
    <citation type="submission" date="2022-05" db="EMBL/GenBank/DDBJ databases">
        <title>A multi-omics perspective on studying reproductive biology in Daphnia sinensis.</title>
        <authorList>
            <person name="Jia J."/>
        </authorList>
    </citation>
    <scope>NUCLEOTIDE SEQUENCE [LARGE SCALE GENOMIC DNA]</scope>
    <source>
        <strain evidence="2 3">WSL</strain>
    </source>
</reference>
<organism evidence="2 3">
    <name type="scientific">Daphnia sinensis</name>
    <dbReference type="NCBI Taxonomy" id="1820382"/>
    <lineage>
        <taxon>Eukaryota</taxon>
        <taxon>Metazoa</taxon>
        <taxon>Ecdysozoa</taxon>
        <taxon>Arthropoda</taxon>
        <taxon>Crustacea</taxon>
        <taxon>Branchiopoda</taxon>
        <taxon>Diplostraca</taxon>
        <taxon>Cladocera</taxon>
        <taxon>Anomopoda</taxon>
        <taxon>Daphniidae</taxon>
        <taxon>Daphnia</taxon>
        <taxon>Daphnia similis group</taxon>
    </lineage>
</organism>